<dbReference type="Proteomes" id="UP000799772">
    <property type="component" value="Unassembled WGS sequence"/>
</dbReference>
<protein>
    <submittedName>
        <fullName evidence="2">HET-domain-containing protein</fullName>
    </submittedName>
</protein>
<comment type="caution">
    <text evidence="2">The sequence shown here is derived from an EMBL/GenBank/DDBJ whole genome shotgun (WGS) entry which is preliminary data.</text>
</comment>
<gene>
    <name evidence="2" type="ORF">NA57DRAFT_46504</name>
</gene>
<sequence length="209" mass="23929">MHGGHASESPILSNTDVFVYQPLSISKKQIRLIRISGSGDGPIECLIRHVDLDATTQKWPTYRALSYTWGPATPSFEILINGKTKQVRQNLYNFLRILQRSQACHDELWIDQLCIDQETVTEKNQQVMMLSGIYSSASEVIVWLGLLDSENDTTMRYLVKHSRGTYNPSGMYGSLESPSDWSNIQPAVQRFFAIDYWERLWIVQELLLA</sequence>
<dbReference type="PANTHER" id="PTHR24148:SF73">
    <property type="entry name" value="HET DOMAIN PROTEIN (AFU_ORTHOLOGUE AFUA_8G01020)"/>
    <property type="match status" value="1"/>
</dbReference>
<accession>A0A9P4I8Z0</accession>
<feature type="domain" description="Heterokaryon incompatibility" evidence="1">
    <location>
        <begin position="62"/>
        <end position="205"/>
    </location>
</feature>
<evidence type="ECO:0000313" key="2">
    <source>
        <dbReference type="EMBL" id="KAF2094594.1"/>
    </source>
</evidence>
<proteinExistence type="predicted"/>
<dbReference type="OrthoDB" id="2157530at2759"/>
<name>A0A9P4I8Z0_9PEZI</name>
<dbReference type="PANTHER" id="PTHR24148">
    <property type="entry name" value="ANKYRIN REPEAT DOMAIN-CONTAINING PROTEIN 39 HOMOLOG-RELATED"/>
    <property type="match status" value="1"/>
</dbReference>
<dbReference type="InterPro" id="IPR010730">
    <property type="entry name" value="HET"/>
</dbReference>
<dbReference type="Pfam" id="PF06985">
    <property type="entry name" value="HET"/>
    <property type="match status" value="1"/>
</dbReference>
<feature type="non-terminal residue" evidence="2">
    <location>
        <position position="209"/>
    </location>
</feature>
<reference evidence="2" key="1">
    <citation type="journal article" date="2020" name="Stud. Mycol.">
        <title>101 Dothideomycetes genomes: a test case for predicting lifestyles and emergence of pathogens.</title>
        <authorList>
            <person name="Haridas S."/>
            <person name="Albert R."/>
            <person name="Binder M."/>
            <person name="Bloem J."/>
            <person name="Labutti K."/>
            <person name="Salamov A."/>
            <person name="Andreopoulos B."/>
            <person name="Baker S."/>
            <person name="Barry K."/>
            <person name="Bills G."/>
            <person name="Bluhm B."/>
            <person name="Cannon C."/>
            <person name="Castanera R."/>
            <person name="Culley D."/>
            <person name="Daum C."/>
            <person name="Ezra D."/>
            <person name="Gonzalez J."/>
            <person name="Henrissat B."/>
            <person name="Kuo A."/>
            <person name="Liang C."/>
            <person name="Lipzen A."/>
            <person name="Lutzoni F."/>
            <person name="Magnuson J."/>
            <person name="Mondo S."/>
            <person name="Nolan M."/>
            <person name="Ohm R."/>
            <person name="Pangilinan J."/>
            <person name="Park H.-J."/>
            <person name="Ramirez L."/>
            <person name="Alfaro M."/>
            <person name="Sun H."/>
            <person name="Tritt A."/>
            <person name="Yoshinaga Y."/>
            <person name="Zwiers L.-H."/>
            <person name="Turgeon B."/>
            <person name="Goodwin S."/>
            <person name="Spatafora J."/>
            <person name="Crous P."/>
            <person name="Grigoriev I."/>
        </authorList>
    </citation>
    <scope>NUCLEOTIDE SEQUENCE</scope>
    <source>
        <strain evidence="2">CBS 133067</strain>
    </source>
</reference>
<evidence type="ECO:0000313" key="3">
    <source>
        <dbReference type="Proteomes" id="UP000799772"/>
    </source>
</evidence>
<dbReference type="EMBL" id="ML978134">
    <property type="protein sequence ID" value="KAF2094594.1"/>
    <property type="molecule type" value="Genomic_DNA"/>
</dbReference>
<dbReference type="InterPro" id="IPR052895">
    <property type="entry name" value="HetReg/Transcr_Mod"/>
</dbReference>
<organism evidence="2 3">
    <name type="scientific">Rhizodiscina lignyota</name>
    <dbReference type="NCBI Taxonomy" id="1504668"/>
    <lineage>
        <taxon>Eukaryota</taxon>
        <taxon>Fungi</taxon>
        <taxon>Dikarya</taxon>
        <taxon>Ascomycota</taxon>
        <taxon>Pezizomycotina</taxon>
        <taxon>Dothideomycetes</taxon>
        <taxon>Pleosporomycetidae</taxon>
        <taxon>Aulographales</taxon>
        <taxon>Rhizodiscinaceae</taxon>
        <taxon>Rhizodiscina</taxon>
    </lineage>
</organism>
<dbReference type="AlphaFoldDB" id="A0A9P4I8Z0"/>
<evidence type="ECO:0000259" key="1">
    <source>
        <dbReference type="Pfam" id="PF06985"/>
    </source>
</evidence>
<keyword evidence="3" id="KW-1185">Reference proteome</keyword>